<organism evidence="1">
    <name type="scientific">marine metagenome</name>
    <dbReference type="NCBI Taxonomy" id="408172"/>
    <lineage>
        <taxon>unclassified sequences</taxon>
        <taxon>metagenomes</taxon>
        <taxon>ecological metagenomes</taxon>
    </lineage>
</organism>
<proteinExistence type="predicted"/>
<dbReference type="NCBIfam" id="TIGR01409">
    <property type="entry name" value="TAT_signal_seq"/>
    <property type="match status" value="1"/>
</dbReference>
<evidence type="ECO:0000313" key="1">
    <source>
        <dbReference type="EMBL" id="SVB55936.1"/>
    </source>
</evidence>
<dbReference type="InterPro" id="IPR006311">
    <property type="entry name" value="TAT_signal"/>
</dbReference>
<accession>A0A382EYW9</accession>
<dbReference type="PROSITE" id="PS51318">
    <property type="entry name" value="TAT"/>
    <property type="match status" value="1"/>
</dbReference>
<evidence type="ECO:0008006" key="2">
    <source>
        <dbReference type="Google" id="ProtNLM"/>
    </source>
</evidence>
<protein>
    <recommendedName>
        <fullName evidence="2">Gfo/Idh/MocA-like oxidoreductase N-terminal domain-containing protein</fullName>
    </recommendedName>
</protein>
<feature type="non-terminal residue" evidence="1">
    <location>
        <position position="81"/>
    </location>
</feature>
<dbReference type="EMBL" id="UINC01047096">
    <property type="protein sequence ID" value="SVB55936.1"/>
    <property type="molecule type" value="Genomic_DNA"/>
</dbReference>
<sequence length="81" mass="8332">MTKTPSNKLSRRKFISHSSAALGATAFGPFILRGQNLNSKVNVAAIGAGGKGSSDTDNNARCGGNIVALCDVDLNTLRARG</sequence>
<reference evidence="1" key="1">
    <citation type="submission" date="2018-05" db="EMBL/GenBank/DDBJ databases">
        <authorList>
            <person name="Lanie J.A."/>
            <person name="Ng W.-L."/>
            <person name="Kazmierczak K.M."/>
            <person name="Andrzejewski T.M."/>
            <person name="Davidsen T.M."/>
            <person name="Wayne K.J."/>
            <person name="Tettelin H."/>
            <person name="Glass J.I."/>
            <person name="Rusch D."/>
            <person name="Podicherti R."/>
            <person name="Tsui H.-C.T."/>
            <person name="Winkler M.E."/>
        </authorList>
    </citation>
    <scope>NUCLEOTIDE SEQUENCE</scope>
</reference>
<dbReference type="AlphaFoldDB" id="A0A382EYW9"/>
<name>A0A382EYW9_9ZZZZ</name>
<gene>
    <name evidence="1" type="ORF">METZ01_LOCUS208790</name>
</gene>
<dbReference type="InterPro" id="IPR019546">
    <property type="entry name" value="TAT_signal_bac_arc"/>
</dbReference>